<feature type="domain" description="SIS" evidence="3">
    <location>
        <begin position="21"/>
        <end position="154"/>
    </location>
</feature>
<dbReference type="PROSITE" id="PS51464">
    <property type="entry name" value="SIS"/>
    <property type="match status" value="1"/>
</dbReference>
<dbReference type="Proteomes" id="UP000228510">
    <property type="component" value="Unassembled WGS sequence"/>
</dbReference>
<dbReference type="InterPro" id="IPR046348">
    <property type="entry name" value="SIS_dom_sf"/>
</dbReference>
<dbReference type="InterPro" id="IPR001347">
    <property type="entry name" value="SIS_dom"/>
</dbReference>
<dbReference type="CDD" id="cd05637">
    <property type="entry name" value="SIS_PGI_PMI_2"/>
    <property type="match status" value="1"/>
</dbReference>
<reference evidence="5" key="1">
    <citation type="submission" date="2017-09" db="EMBL/GenBank/DDBJ databases">
        <title>Depth-based differentiation of microbial function through sediment-hosted aquifers and enrichment of novel symbionts in the deep terrestrial subsurface.</title>
        <authorList>
            <person name="Probst A.J."/>
            <person name="Ladd B."/>
            <person name="Jarett J.K."/>
            <person name="Geller-Mcgrath D.E."/>
            <person name="Sieber C.M.K."/>
            <person name="Emerson J.B."/>
            <person name="Anantharaman K."/>
            <person name="Thomas B.C."/>
            <person name="Malmstrom R."/>
            <person name="Stieglmeier M."/>
            <person name="Klingl A."/>
            <person name="Woyke T."/>
            <person name="Ryan C.M."/>
            <person name="Banfield J.F."/>
        </authorList>
    </citation>
    <scope>NUCLEOTIDE SEQUENCE [LARGE SCALE GENOMIC DNA]</scope>
</reference>
<dbReference type="GO" id="GO:0097367">
    <property type="term" value="F:carbohydrate derivative binding"/>
    <property type="evidence" value="ECO:0007669"/>
    <property type="project" value="InterPro"/>
</dbReference>
<dbReference type="Pfam" id="PF10432">
    <property type="entry name" value="bact-PGI_C"/>
    <property type="match status" value="1"/>
</dbReference>
<gene>
    <name evidence="4" type="ORF">COU01_01240</name>
</gene>
<dbReference type="InterPro" id="IPR019490">
    <property type="entry name" value="Glu6P/Mann6P_isomerase_C"/>
</dbReference>
<evidence type="ECO:0000259" key="3">
    <source>
        <dbReference type="PROSITE" id="PS51464"/>
    </source>
</evidence>
<evidence type="ECO:0000313" key="5">
    <source>
        <dbReference type="Proteomes" id="UP000228510"/>
    </source>
</evidence>
<protein>
    <recommendedName>
        <fullName evidence="3">SIS domain-containing protein</fullName>
    </recommendedName>
</protein>
<evidence type="ECO:0000313" key="4">
    <source>
        <dbReference type="EMBL" id="PIR92559.1"/>
    </source>
</evidence>
<dbReference type="Gene3D" id="3.40.50.10490">
    <property type="entry name" value="Glucose-6-phosphate isomerase like protein, domain 1"/>
    <property type="match status" value="2"/>
</dbReference>
<comment type="caution">
    <text evidence="4">The sequence shown here is derived from an EMBL/GenBank/DDBJ whole genome shotgun (WGS) entry which is preliminary data.</text>
</comment>
<dbReference type="AlphaFoldDB" id="A0A2H0V2A0"/>
<evidence type="ECO:0000256" key="1">
    <source>
        <dbReference type="ARBA" id="ARBA00010523"/>
    </source>
</evidence>
<proteinExistence type="inferred from homology"/>
<dbReference type="EMBL" id="PFAT01000019">
    <property type="protein sequence ID" value="PIR92559.1"/>
    <property type="molecule type" value="Genomic_DNA"/>
</dbReference>
<name>A0A2H0V2A0_9BACT</name>
<keyword evidence="2" id="KW-0413">Isomerase</keyword>
<dbReference type="GO" id="GO:0004476">
    <property type="term" value="F:mannose-6-phosphate isomerase activity"/>
    <property type="evidence" value="ECO:0007669"/>
    <property type="project" value="InterPro"/>
</dbReference>
<accession>A0A2H0V2A0</accession>
<evidence type="ECO:0000256" key="2">
    <source>
        <dbReference type="ARBA" id="ARBA00023235"/>
    </source>
</evidence>
<dbReference type="GO" id="GO:1901135">
    <property type="term" value="P:carbohydrate derivative metabolic process"/>
    <property type="evidence" value="ECO:0007669"/>
    <property type="project" value="InterPro"/>
</dbReference>
<comment type="similarity">
    <text evidence="1">Belongs to the PGI/PMI family.</text>
</comment>
<dbReference type="SUPFAM" id="SSF53697">
    <property type="entry name" value="SIS domain"/>
    <property type="match status" value="1"/>
</dbReference>
<organism evidence="4 5">
    <name type="scientific">Candidatus Falkowbacteria bacterium CG10_big_fil_rev_8_21_14_0_10_44_15</name>
    <dbReference type="NCBI Taxonomy" id="1974569"/>
    <lineage>
        <taxon>Bacteria</taxon>
        <taxon>Candidatus Falkowiibacteriota</taxon>
    </lineage>
</organism>
<sequence length="322" mass="36125">MMEDAIKNLPKQFAWTPKIANKEKFRRGKKFIILGMGGSHLAADLILAYEPAINLKIHSDYGLPKLTEKELRQSLIIASSYSGNTEEVIDGLQTALAQNLAAAVIATGGKLLALAKEKNLPYVQLPDTGIQPRSALGFSLKAMAKLIGAREILKEAKELKKSLRPAEFEQAGKELADRLKGYAPVIYSSARNRAIALNWKIIFNETGKIPAFYNVLPELNHNEMTSFDVKAATKNLSERFYFIFLRDNADEPRNLKRMEILKKLYQDRGLPVEVIETQGQNFWQKVFSSLVLASWAAVYLAANYGVESEQVPMVEEFKKSMK</sequence>
<dbReference type="GO" id="GO:0005975">
    <property type="term" value="P:carbohydrate metabolic process"/>
    <property type="evidence" value="ECO:0007669"/>
    <property type="project" value="InterPro"/>
</dbReference>
<dbReference type="GO" id="GO:0004347">
    <property type="term" value="F:glucose-6-phosphate isomerase activity"/>
    <property type="evidence" value="ECO:0007669"/>
    <property type="project" value="InterPro"/>
</dbReference>